<dbReference type="PANTHER" id="PTHR27003">
    <property type="entry name" value="OS07G0166700 PROTEIN"/>
    <property type="match status" value="1"/>
</dbReference>
<dbReference type="PROSITE" id="PS00108">
    <property type="entry name" value="PROTEIN_KINASE_ST"/>
    <property type="match status" value="1"/>
</dbReference>
<evidence type="ECO:0000256" key="13">
    <source>
        <dbReference type="ARBA" id="ARBA00022840"/>
    </source>
</evidence>
<evidence type="ECO:0000256" key="19">
    <source>
        <dbReference type="ARBA" id="ARBA00048679"/>
    </source>
</evidence>
<keyword evidence="17" id="KW-0325">Glycoprotein</keyword>
<dbReference type="Pfam" id="PF07714">
    <property type="entry name" value="PK_Tyr_Ser-Thr"/>
    <property type="match status" value="1"/>
</dbReference>
<evidence type="ECO:0000313" key="21">
    <source>
        <dbReference type="EMBL" id="KAF5783845.1"/>
    </source>
</evidence>
<dbReference type="GO" id="GO:0004674">
    <property type="term" value="F:protein serine/threonine kinase activity"/>
    <property type="evidence" value="ECO:0007669"/>
    <property type="project" value="UniProtKB-KW"/>
</dbReference>
<dbReference type="InterPro" id="IPR045272">
    <property type="entry name" value="ANXUR1/2-like"/>
</dbReference>
<evidence type="ECO:0000256" key="18">
    <source>
        <dbReference type="ARBA" id="ARBA00047899"/>
    </source>
</evidence>
<accession>A0A9K3N1V0</accession>
<comment type="catalytic activity">
    <reaction evidence="18">
        <text>L-threonyl-[protein] + ATP = O-phospho-L-threonyl-[protein] + ADP + H(+)</text>
        <dbReference type="Rhea" id="RHEA:46608"/>
        <dbReference type="Rhea" id="RHEA-COMP:11060"/>
        <dbReference type="Rhea" id="RHEA-COMP:11605"/>
        <dbReference type="ChEBI" id="CHEBI:15378"/>
        <dbReference type="ChEBI" id="CHEBI:30013"/>
        <dbReference type="ChEBI" id="CHEBI:30616"/>
        <dbReference type="ChEBI" id="CHEBI:61977"/>
        <dbReference type="ChEBI" id="CHEBI:456216"/>
        <dbReference type="EC" id="2.7.11.1"/>
    </reaction>
</comment>
<dbReference type="GO" id="GO:0005524">
    <property type="term" value="F:ATP binding"/>
    <property type="evidence" value="ECO:0007669"/>
    <property type="project" value="UniProtKB-KW"/>
</dbReference>
<dbReference type="InterPro" id="IPR008271">
    <property type="entry name" value="Ser/Thr_kinase_AS"/>
</dbReference>
<evidence type="ECO:0000256" key="9">
    <source>
        <dbReference type="ARBA" id="ARBA00022729"/>
    </source>
</evidence>
<dbReference type="InterPro" id="IPR001245">
    <property type="entry name" value="Ser-Thr/Tyr_kinase_cat_dom"/>
</dbReference>
<comment type="catalytic activity">
    <reaction evidence="19">
        <text>L-seryl-[protein] + ATP = O-phospho-L-seryl-[protein] + ADP + H(+)</text>
        <dbReference type="Rhea" id="RHEA:17989"/>
        <dbReference type="Rhea" id="RHEA-COMP:9863"/>
        <dbReference type="Rhea" id="RHEA-COMP:11604"/>
        <dbReference type="ChEBI" id="CHEBI:15378"/>
        <dbReference type="ChEBI" id="CHEBI:29999"/>
        <dbReference type="ChEBI" id="CHEBI:30616"/>
        <dbReference type="ChEBI" id="CHEBI:83421"/>
        <dbReference type="ChEBI" id="CHEBI:456216"/>
        <dbReference type="EC" id="2.7.11.1"/>
    </reaction>
</comment>
<gene>
    <name evidence="21" type="ORF">HanXRQr2_Chr11g0512551</name>
</gene>
<reference evidence="21" key="2">
    <citation type="submission" date="2020-06" db="EMBL/GenBank/DDBJ databases">
        <title>Helianthus annuus Genome sequencing and assembly Release 2.</title>
        <authorList>
            <person name="Gouzy J."/>
            <person name="Langlade N."/>
            <person name="Munos S."/>
        </authorList>
    </citation>
    <scope>NUCLEOTIDE SEQUENCE</scope>
    <source>
        <tissue evidence="21">Leaves</tissue>
    </source>
</reference>
<comment type="caution">
    <text evidence="21">The sequence shown here is derived from an EMBL/GenBank/DDBJ whole genome shotgun (WGS) entry which is preliminary data.</text>
</comment>
<keyword evidence="16" id="KW-0675">Receptor</keyword>
<comment type="subcellular location">
    <subcellularLocation>
        <location evidence="1">Cell membrane</location>
        <topology evidence="1">Single-pass membrane protein</topology>
    </subcellularLocation>
</comment>
<evidence type="ECO:0000256" key="15">
    <source>
        <dbReference type="ARBA" id="ARBA00023136"/>
    </source>
</evidence>
<keyword evidence="14" id="KW-1133">Transmembrane helix</keyword>
<evidence type="ECO:0000256" key="8">
    <source>
        <dbReference type="ARBA" id="ARBA00022692"/>
    </source>
</evidence>
<evidence type="ECO:0000256" key="2">
    <source>
        <dbReference type="ARBA" id="ARBA00012513"/>
    </source>
</evidence>
<reference evidence="21" key="1">
    <citation type="journal article" date="2017" name="Nature">
        <title>The sunflower genome provides insights into oil metabolism, flowering and Asterid evolution.</title>
        <authorList>
            <person name="Badouin H."/>
            <person name="Gouzy J."/>
            <person name="Grassa C.J."/>
            <person name="Murat F."/>
            <person name="Staton S.E."/>
            <person name="Cottret L."/>
            <person name="Lelandais-Briere C."/>
            <person name="Owens G.L."/>
            <person name="Carrere S."/>
            <person name="Mayjonade B."/>
            <person name="Legrand L."/>
            <person name="Gill N."/>
            <person name="Kane N.C."/>
            <person name="Bowers J.E."/>
            <person name="Hubner S."/>
            <person name="Bellec A."/>
            <person name="Berard A."/>
            <person name="Berges H."/>
            <person name="Blanchet N."/>
            <person name="Boniface M.C."/>
            <person name="Brunel D."/>
            <person name="Catrice O."/>
            <person name="Chaidir N."/>
            <person name="Claudel C."/>
            <person name="Donnadieu C."/>
            <person name="Faraut T."/>
            <person name="Fievet G."/>
            <person name="Helmstetter N."/>
            <person name="King M."/>
            <person name="Knapp S.J."/>
            <person name="Lai Z."/>
            <person name="Le Paslier M.C."/>
            <person name="Lippi Y."/>
            <person name="Lorenzon L."/>
            <person name="Mandel J.R."/>
            <person name="Marage G."/>
            <person name="Marchand G."/>
            <person name="Marquand E."/>
            <person name="Bret-Mestries E."/>
            <person name="Morien E."/>
            <person name="Nambeesan S."/>
            <person name="Nguyen T."/>
            <person name="Pegot-Espagnet P."/>
            <person name="Pouilly N."/>
            <person name="Raftis F."/>
            <person name="Sallet E."/>
            <person name="Schiex T."/>
            <person name="Thomas J."/>
            <person name="Vandecasteele C."/>
            <person name="Vares D."/>
            <person name="Vear F."/>
            <person name="Vautrin S."/>
            <person name="Crespi M."/>
            <person name="Mangin B."/>
            <person name="Burke J.M."/>
            <person name="Salse J."/>
            <person name="Munos S."/>
            <person name="Vincourt P."/>
            <person name="Rieseberg L.H."/>
            <person name="Langlade N.B."/>
        </authorList>
    </citation>
    <scope>NUCLEOTIDE SEQUENCE</scope>
    <source>
        <tissue evidence="21">Leaves</tissue>
    </source>
</reference>
<proteinExistence type="predicted"/>
<organism evidence="21 22">
    <name type="scientific">Helianthus annuus</name>
    <name type="common">Common sunflower</name>
    <dbReference type="NCBI Taxonomy" id="4232"/>
    <lineage>
        <taxon>Eukaryota</taxon>
        <taxon>Viridiplantae</taxon>
        <taxon>Streptophyta</taxon>
        <taxon>Embryophyta</taxon>
        <taxon>Tracheophyta</taxon>
        <taxon>Spermatophyta</taxon>
        <taxon>Magnoliopsida</taxon>
        <taxon>eudicotyledons</taxon>
        <taxon>Gunneridae</taxon>
        <taxon>Pentapetalae</taxon>
        <taxon>asterids</taxon>
        <taxon>campanulids</taxon>
        <taxon>Asterales</taxon>
        <taxon>Asteraceae</taxon>
        <taxon>Asteroideae</taxon>
        <taxon>Heliantheae alliance</taxon>
        <taxon>Heliantheae</taxon>
        <taxon>Helianthus</taxon>
    </lineage>
</organism>
<evidence type="ECO:0000256" key="5">
    <source>
        <dbReference type="ARBA" id="ARBA00022553"/>
    </source>
</evidence>
<evidence type="ECO:0000256" key="16">
    <source>
        <dbReference type="ARBA" id="ARBA00023170"/>
    </source>
</evidence>
<evidence type="ECO:0000256" key="17">
    <source>
        <dbReference type="ARBA" id="ARBA00023180"/>
    </source>
</evidence>
<keyword evidence="12" id="KW-0418">Kinase</keyword>
<evidence type="ECO:0000256" key="4">
    <source>
        <dbReference type="ARBA" id="ARBA00022527"/>
    </source>
</evidence>
<evidence type="ECO:0000256" key="3">
    <source>
        <dbReference type="ARBA" id="ARBA00022475"/>
    </source>
</evidence>
<dbReference type="SUPFAM" id="SSF56112">
    <property type="entry name" value="Protein kinase-like (PK-like)"/>
    <property type="match status" value="2"/>
</dbReference>
<dbReference type="InterPro" id="IPR000719">
    <property type="entry name" value="Prot_kinase_dom"/>
</dbReference>
<dbReference type="SMART" id="SM00220">
    <property type="entry name" value="S_TKc"/>
    <property type="match status" value="1"/>
</dbReference>
<feature type="domain" description="Protein kinase" evidence="20">
    <location>
        <begin position="355"/>
        <end position="660"/>
    </location>
</feature>
<dbReference type="AlphaFoldDB" id="A0A9K3N1V0"/>
<protein>
    <recommendedName>
        <fullName evidence="2">non-specific serine/threonine protein kinase</fullName>
        <ecNumber evidence="2">2.7.11.1</ecNumber>
    </recommendedName>
</protein>
<evidence type="ECO:0000256" key="14">
    <source>
        <dbReference type="ARBA" id="ARBA00022989"/>
    </source>
</evidence>
<evidence type="ECO:0000256" key="7">
    <source>
        <dbReference type="ARBA" id="ARBA00022679"/>
    </source>
</evidence>
<dbReference type="GO" id="GO:0004714">
    <property type="term" value="F:transmembrane receptor protein tyrosine kinase activity"/>
    <property type="evidence" value="ECO:0007669"/>
    <property type="project" value="InterPro"/>
</dbReference>
<dbReference type="PROSITE" id="PS50011">
    <property type="entry name" value="PROTEIN_KINASE_DOM"/>
    <property type="match status" value="2"/>
</dbReference>
<dbReference type="Gene3D" id="1.10.510.10">
    <property type="entry name" value="Transferase(Phosphotransferase) domain 1"/>
    <property type="match status" value="3"/>
</dbReference>
<keyword evidence="4" id="KW-0723">Serine/threonine-protein kinase</keyword>
<keyword evidence="22" id="KW-1185">Reference proteome</keyword>
<keyword evidence="3" id="KW-1003">Cell membrane</keyword>
<dbReference type="GO" id="GO:0005886">
    <property type="term" value="C:plasma membrane"/>
    <property type="evidence" value="ECO:0007669"/>
    <property type="project" value="UniProtKB-SubCell"/>
</dbReference>
<dbReference type="EC" id="2.7.11.1" evidence="2"/>
<dbReference type="Proteomes" id="UP000215914">
    <property type="component" value="Unassembled WGS sequence"/>
</dbReference>
<keyword evidence="11" id="KW-0547">Nucleotide-binding</keyword>
<dbReference type="Gramene" id="mRNA:HanXRQr2_Chr11g0512551">
    <property type="protein sequence ID" value="mRNA:HanXRQr2_Chr11g0512551"/>
    <property type="gene ID" value="HanXRQr2_Chr11g0512551"/>
</dbReference>
<keyword evidence="6" id="KW-0433">Leucine-rich repeat</keyword>
<keyword evidence="5" id="KW-0597">Phosphoprotein</keyword>
<dbReference type="FunFam" id="1.10.510.10:FF:000358">
    <property type="entry name" value="Putative leucine-rich repeat receptor-like serine/threonine-protein kinase"/>
    <property type="match status" value="1"/>
</dbReference>
<keyword evidence="8" id="KW-0812">Transmembrane</keyword>
<keyword evidence="13" id="KW-0067">ATP-binding</keyword>
<keyword evidence="10" id="KW-0677">Repeat</keyword>
<keyword evidence="7 21" id="KW-0808">Transferase</keyword>
<evidence type="ECO:0000256" key="6">
    <source>
        <dbReference type="ARBA" id="ARBA00022614"/>
    </source>
</evidence>
<evidence type="ECO:0000256" key="12">
    <source>
        <dbReference type="ARBA" id="ARBA00022777"/>
    </source>
</evidence>
<evidence type="ECO:0000256" key="11">
    <source>
        <dbReference type="ARBA" id="ARBA00022741"/>
    </source>
</evidence>
<sequence length="723" mass="81339">MDSKIAVQICLGVARALSYVHYDKKRNFSLIHTNVKSSKILLDDNWEPKLSGFELSKMQPVARRQGIVLDRLVSGTGAYVDPAFVKSGGVTHKSDVYSLGVVLFEVLCGRKAFVQTSKHVEPEETVPPTFSDVYDYFIRESMTHIQARKHEWVPGSFSRMDTASFAQMQPPSFPPSIGVMKPPSIGAMNPPSWGEIQNVMQPLSFLAVAEKPPSIGYVRGSYNFSEEEKYMITMKSLEHLHMPEDGLLAKLAKSHYENKTLDDIIHPDLRKQMNDLSLNKFTEAAYFCLKEKRAQRPNIDRVIYALNKALALQLHHENSLVLSEHSTVEVEGTTINHWKGGNLEHLKIELDAIESAKKCLIGKGGYGSVYKTEIDSTVIPLYKAELPKRSITVAIKDIIYREDKQGEQGFFAELEILSGCRHPNIVTLLGFCYEPPRMILVYEYVSNGSLEDYLGSEAKMTNLTWVQRLKICIDIACGLNYIHSTIDNKQKIIHRDIKSANVLLGENWEAKIADFGLSIFHPLNHLESTIQATKIAGTNTYLDPEYESTGKLKKASDVYSFGVVLFEILTGRFAFEWVTKDNERGLAPVVQQLFKSKGTLKEMVDPKLREESDGKGYTLSRGPNKDSLHIFSKIGCLCLSEKQDQRPTMEVVIKELKKALEFQEYHTDGLRVSLEDIKRATQDFKIPIGKGGFGTVYRGENFHGKELTVGALVSVLCLYSVCM</sequence>
<keyword evidence="15" id="KW-0472">Membrane</keyword>
<evidence type="ECO:0000313" key="22">
    <source>
        <dbReference type="Proteomes" id="UP000215914"/>
    </source>
</evidence>
<dbReference type="InterPro" id="IPR011009">
    <property type="entry name" value="Kinase-like_dom_sf"/>
</dbReference>
<feature type="domain" description="Protein kinase" evidence="20">
    <location>
        <begin position="1"/>
        <end position="310"/>
    </location>
</feature>
<evidence type="ECO:0000259" key="20">
    <source>
        <dbReference type="PROSITE" id="PS50011"/>
    </source>
</evidence>
<dbReference type="Gene3D" id="3.30.200.20">
    <property type="entry name" value="Phosphorylase Kinase, domain 1"/>
    <property type="match status" value="1"/>
</dbReference>
<name>A0A9K3N1V0_HELAN</name>
<dbReference type="PANTHER" id="PTHR27003:SF471">
    <property type="entry name" value="VASCULAR ENDOTHELIAL GROWTH FACTOR RECEPTOR 2 (VEGFR2)-RELATED"/>
    <property type="match status" value="1"/>
</dbReference>
<dbReference type="EMBL" id="MNCJ02000326">
    <property type="protein sequence ID" value="KAF5783845.1"/>
    <property type="molecule type" value="Genomic_DNA"/>
</dbReference>
<evidence type="ECO:0000256" key="1">
    <source>
        <dbReference type="ARBA" id="ARBA00004162"/>
    </source>
</evidence>
<keyword evidence="9" id="KW-0732">Signal</keyword>
<evidence type="ECO:0000256" key="10">
    <source>
        <dbReference type="ARBA" id="ARBA00022737"/>
    </source>
</evidence>
<dbReference type="Pfam" id="PF00069">
    <property type="entry name" value="Pkinase"/>
    <property type="match status" value="1"/>
</dbReference>